<dbReference type="Proteomes" id="UP001160148">
    <property type="component" value="Unassembled WGS sequence"/>
</dbReference>
<evidence type="ECO:0000313" key="3">
    <source>
        <dbReference type="Proteomes" id="UP001160148"/>
    </source>
</evidence>
<reference evidence="2 3" key="1">
    <citation type="submission" date="2023-01" db="EMBL/GenBank/DDBJ databases">
        <authorList>
            <person name="Whitehead M."/>
        </authorList>
    </citation>
    <scope>NUCLEOTIDE SEQUENCE [LARGE SCALE GENOMIC DNA]</scope>
</reference>
<dbReference type="InterPro" id="IPR008906">
    <property type="entry name" value="HATC_C_dom"/>
</dbReference>
<gene>
    <name evidence="2" type="ORF">MEUPH1_LOCUS26037</name>
</gene>
<dbReference type="EMBL" id="CARXXK010001019">
    <property type="protein sequence ID" value="CAI6372115.1"/>
    <property type="molecule type" value="Genomic_DNA"/>
</dbReference>
<dbReference type="GO" id="GO:0046983">
    <property type="term" value="F:protein dimerization activity"/>
    <property type="evidence" value="ECO:0007669"/>
    <property type="project" value="InterPro"/>
</dbReference>
<dbReference type="AlphaFoldDB" id="A0AAV0XUB7"/>
<proteinExistence type="predicted"/>
<evidence type="ECO:0000313" key="2">
    <source>
        <dbReference type="EMBL" id="CAI6372115.1"/>
    </source>
</evidence>
<feature type="domain" description="HAT C-terminal dimerisation" evidence="1">
    <location>
        <begin position="127"/>
        <end position="185"/>
    </location>
</feature>
<dbReference type="PANTHER" id="PTHR46289:SF14">
    <property type="entry name" value="DUF4371 DOMAIN-CONTAINING PROTEIN"/>
    <property type="match status" value="1"/>
</dbReference>
<dbReference type="Pfam" id="PF05699">
    <property type="entry name" value="Dimer_Tnp_hAT"/>
    <property type="match status" value="1"/>
</dbReference>
<dbReference type="PANTHER" id="PTHR46289">
    <property type="entry name" value="52 KDA REPRESSOR OF THE INHIBITOR OF THE PROTEIN KINASE-LIKE PROTEIN-RELATED"/>
    <property type="match status" value="1"/>
</dbReference>
<organism evidence="2 3">
    <name type="scientific">Macrosiphum euphorbiae</name>
    <name type="common">potato aphid</name>
    <dbReference type="NCBI Taxonomy" id="13131"/>
    <lineage>
        <taxon>Eukaryota</taxon>
        <taxon>Metazoa</taxon>
        <taxon>Ecdysozoa</taxon>
        <taxon>Arthropoda</taxon>
        <taxon>Hexapoda</taxon>
        <taxon>Insecta</taxon>
        <taxon>Pterygota</taxon>
        <taxon>Neoptera</taxon>
        <taxon>Paraneoptera</taxon>
        <taxon>Hemiptera</taxon>
        <taxon>Sternorrhyncha</taxon>
        <taxon>Aphidomorpha</taxon>
        <taxon>Aphidoidea</taxon>
        <taxon>Aphididae</taxon>
        <taxon>Macrosiphini</taxon>
        <taxon>Macrosiphum</taxon>
    </lineage>
</organism>
<evidence type="ECO:0000259" key="1">
    <source>
        <dbReference type="Pfam" id="PF05699"/>
    </source>
</evidence>
<protein>
    <recommendedName>
        <fullName evidence="1">HAT C-terminal dimerisation domain-containing protein</fullName>
    </recommendedName>
</protein>
<dbReference type="SUPFAM" id="SSF53098">
    <property type="entry name" value="Ribonuclease H-like"/>
    <property type="match status" value="1"/>
</dbReference>
<dbReference type="InterPro" id="IPR052958">
    <property type="entry name" value="IFN-induced_PKR_regulator"/>
</dbReference>
<accession>A0AAV0XUB7</accession>
<keyword evidence="3" id="KW-1185">Reference proteome</keyword>
<dbReference type="InterPro" id="IPR012337">
    <property type="entry name" value="RNaseH-like_sf"/>
</dbReference>
<name>A0AAV0XUB7_9HEMI</name>
<sequence length="209" mass="24125">MLNRANPKVKSPDEFYRIAIFLPFIDNIKCDLANRFSKEVVEIFDLDLFLPNVIAKVFLDKYILGNKVQHIMDKFGEILIKHLSYSKDSINIKLAGEIELWHEFWINKNKIESGDIPKTAIDLLEYCEELLYPCISILIQILSVLPASTSSAERFFSSLRRLKTCTRTIMGEDRLNGLALIHTYKDVKIDIEDVINIFSKSSRKLNVVL</sequence>
<comment type="caution">
    <text evidence="2">The sequence shown here is derived from an EMBL/GenBank/DDBJ whole genome shotgun (WGS) entry which is preliminary data.</text>
</comment>